<evidence type="ECO:0000259" key="1">
    <source>
        <dbReference type="PROSITE" id="PS51819"/>
    </source>
</evidence>
<accession>A0ABY8X4F0</accession>
<reference evidence="2 3" key="1">
    <citation type="submission" date="2023-06" db="EMBL/GenBank/DDBJ databases">
        <title>Paenibacillus polygonum sp. nov., an endophytic bacterium, isolated from Polygonum lapathifolium L. in Nanji Wetland National Nature Reserve, South of Poyang Lake, Jiangxi Province, China.</title>
        <authorList>
            <person name="Yu Z."/>
        </authorList>
    </citation>
    <scope>NUCLEOTIDE SEQUENCE [LARGE SCALE GENOMIC DNA]</scope>
    <source>
        <strain evidence="2 3">C31</strain>
    </source>
</reference>
<dbReference type="InterPro" id="IPR004360">
    <property type="entry name" value="Glyas_Fos-R_dOase_dom"/>
</dbReference>
<dbReference type="InterPro" id="IPR037523">
    <property type="entry name" value="VOC_core"/>
</dbReference>
<protein>
    <submittedName>
        <fullName evidence="2">Glyoxalase</fullName>
    </submittedName>
</protein>
<gene>
    <name evidence="2" type="ORF">QPK24_06370</name>
</gene>
<organism evidence="2 3">
    <name type="scientific">Paenibacillus polygoni</name>
    <dbReference type="NCBI Taxonomy" id="3050112"/>
    <lineage>
        <taxon>Bacteria</taxon>
        <taxon>Bacillati</taxon>
        <taxon>Bacillota</taxon>
        <taxon>Bacilli</taxon>
        <taxon>Bacillales</taxon>
        <taxon>Paenibacillaceae</taxon>
        <taxon>Paenibacillus</taxon>
    </lineage>
</organism>
<name>A0ABY8X4F0_9BACL</name>
<dbReference type="Pfam" id="PF00903">
    <property type="entry name" value="Glyoxalase"/>
    <property type="match status" value="1"/>
</dbReference>
<dbReference type="RefSeq" id="WP_285747145.1">
    <property type="nucleotide sequence ID" value="NZ_CP127162.1"/>
</dbReference>
<dbReference type="InterPro" id="IPR029068">
    <property type="entry name" value="Glyas_Bleomycin-R_OHBP_Dase"/>
</dbReference>
<dbReference type="SUPFAM" id="SSF54593">
    <property type="entry name" value="Glyoxalase/Bleomycin resistance protein/Dihydroxybiphenyl dioxygenase"/>
    <property type="match status" value="1"/>
</dbReference>
<evidence type="ECO:0000313" key="2">
    <source>
        <dbReference type="EMBL" id="WIV20315.1"/>
    </source>
</evidence>
<proteinExistence type="predicted"/>
<dbReference type="Gene3D" id="3.10.180.10">
    <property type="entry name" value="2,3-Dihydroxybiphenyl 1,2-Dioxygenase, domain 1"/>
    <property type="match status" value="1"/>
</dbReference>
<evidence type="ECO:0000313" key="3">
    <source>
        <dbReference type="Proteomes" id="UP001236415"/>
    </source>
</evidence>
<sequence>MSHQGFTNCLQMFPSTDMDKTAAFYVNIGFREVRYLDSEEPHICLYKDRIEIVLTQSNNEKIVPNREMHGYGYDAYFITDNQEQMEKDLGNLGVTIVRPLTTTDYNNKEFVFEDIDRRWIAVGKKQQ</sequence>
<dbReference type="Proteomes" id="UP001236415">
    <property type="component" value="Chromosome"/>
</dbReference>
<keyword evidence="3" id="KW-1185">Reference proteome</keyword>
<dbReference type="EMBL" id="CP127162">
    <property type="protein sequence ID" value="WIV20315.1"/>
    <property type="molecule type" value="Genomic_DNA"/>
</dbReference>
<dbReference type="PROSITE" id="PS51819">
    <property type="entry name" value="VOC"/>
    <property type="match status" value="1"/>
</dbReference>
<feature type="domain" description="VOC" evidence="1">
    <location>
        <begin position="5"/>
        <end position="125"/>
    </location>
</feature>